<name>A0A4P6JP41_KTERU</name>
<evidence type="ECO:0000313" key="1">
    <source>
        <dbReference type="EMBL" id="QBD76953.1"/>
    </source>
</evidence>
<gene>
    <name evidence="1" type="ORF">EPA93_13445</name>
</gene>
<dbReference type="RefSeq" id="WP_129888017.1">
    <property type="nucleotide sequence ID" value="NZ_CP035758.1"/>
</dbReference>
<dbReference type="KEGG" id="kbs:EPA93_13445"/>
<proteinExistence type="predicted"/>
<dbReference type="InterPro" id="IPR038691">
    <property type="entry name" value="ComJ_sf"/>
</dbReference>
<reference evidence="1 2" key="1">
    <citation type="submission" date="2019-01" db="EMBL/GenBank/DDBJ databases">
        <title>Ktedonosporobacter rubrisoli SCAWS-G2.</title>
        <authorList>
            <person name="Huang Y."/>
            <person name="Yan B."/>
        </authorList>
    </citation>
    <scope>NUCLEOTIDE SEQUENCE [LARGE SCALE GENOMIC DNA]</scope>
    <source>
        <strain evidence="1 2">SCAWS-G2</strain>
    </source>
</reference>
<dbReference type="OrthoDB" id="280156at2"/>
<sequence length="163" mass="18070">MSEAKARKLASYSLNLCADYYQIHIEDEEFDDDFPDDWGNQLVTNKIAVAPGIVGVGTARNMTVPIQLDLLDRGSEDEFDSWDHVVEASLDVPSGKIAILGCTAYFPDATRISVKPGSYRVRIYSRGLAGLSKDGLEGDDYYHIVIWSQAYSPTSVLKRWSAS</sequence>
<protein>
    <submittedName>
        <fullName evidence="1">Uncharacterized protein</fullName>
    </submittedName>
</protein>
<dbReference type="AlphaFoldDB" id="A0A4P6JP41"/>
<dbReference type="EMBL" id="CP035758">
    <property type="protein sequence ID" value="QBD76953.1"/>
    <property type="molecule type" value="Genomic_DNA"/>
</dbReference>
<accession>A0A4P6JP41</accession>
<evidence type="ECO:0000313" key="2">
    <source>
        <dbReference type="Proteomes" id="UP000290365"/>
    </source>
</evidence>
<dbReference type="Proteomes" id="UP000290365">
    <property type="component" value="Chromosome"/>
</dbReference>
<dbReference type="Gene3D" id="2.60.34.30">
    <property type="entry name" value="Competence, DNA-entry nuclease inhibitor, ComJ"/>
    <property type="match status" value="1"/>
</dbReference>
<keyword evidence="2" id="KW-1185">Reference proteome</keyword>
<organism evidence="1 2">
    <name type="scientific">Ktedonosporobacter rubrisoli</name>
    <dbReference type="NCBI Taxonomy" id="2509675"/>
    <lineage>
        <taxon>Bacteria</taxon>
        <taxon>Bacillati</taxon>
        <taxon>Chloroflexota</taxon>
        <taxon>Ktedonobacteria</taxon>
        <taxon>Ktedonobacterales</taxon>
        <taxon>Ktedonosporobacteraceae</taxon>
        <taxon>Ktedonosporobacter</taxon>
    </lineage>
</organism>